<accession>A0ABR6YD23</accession>
<dbReference type="Gene3D" id="3.50.50.60">
    <property type="entry name" value="FAD/NAD(P)-binding domain"/>
    <property type="match status" value="1"/>
</dbReference>
<dbReference type="InterPro" id="IPR036226">
    <property type="entry name" value="LipOase_C_sf"/>
</dbReference>
<evidence type="ECO:0000256" key="2">
    <source>
        <dbReference type="ARBA" id="ARBA00023002"/>
    </source>
</evidence>
<evidence type="ECO:0000259" key="4">
    <source>
        <dbReference type="PROSITE" id="PS51393"/>
    </source>
</evidence>
<evidence type="ECO:0000313" key="6">
    <source>
        <dbReference type="Proteomes" id="UP000624279"/>
    </source>
</evidence>
<dbReference type="InterPro" id="IPR002937">
    <property type="entry name" value="Amino_oxidase"/>
</dbReference>
<reference evidence="5 6" key="1">
    <citation type="submission" date="2020-08" db="EMBL/GenBank/DDBJ databases">
        <title>Novel species isolated from subtropical streams in China.</title>
        <authorList>
            <person name="Lu H."/>
        </authorList>
    </citation>
    <scope>NUCLEOTIDE SEQUENCE [LARGE SCALE GENOMIC DNA]</scope>
    <source>
        <strain evidence="5 6">LX15W</strain>
    </source>
</reference>
<dbReference type="Pfam" id="PF00305">
    <property type="entry name" value="Lipoxygenase"/>
    <property type="match status" value="1"/>
</dbReference>
<dbReference type="SUPFAM" id="SSF51905">
    <property type="entry name" value="FAD/NAD(P)-binding domain"/>
    <property type="match status" value="1"/>
</dbReference>
<keyword evidence="1" id="KW-0479">Metal-binding</keyword>
<dbReference type="Pfam" id="PF01593">
    <property type="entry name" value="Amino_oxidase"/>
    <property type="match status" value="2"/>
</dbReference>
<organism evidence="5 6">
    <name type="scientific">Undibacterium flavidum</name>
    <dbReference type="NCBI Taxonomy" id="2762297"/>
    <lineage>
        <taxon>Bacteria</taxon>
        <taxon>Pseudomonadati</taxon>
        <taxon>Pseudomonadota</taxon>
        <taxon>Betaproteobacteria</taxon>
        <taxon>Burkholderiales</taxon>
        <taxon>Oxalobacteraceae</taxon>
        <taxon>Undibacterium</taxon>
    </lineage>
</organism>
<dbReference type="EMBL" id="JACOGA010000011">
    <property type="protein sequence ID" value="MBC3874462.1"/>
    <property type="molecule type" value="Genomic_DNA"/>
</dbReference>
<feature type="region of interest" description="Disordered" evidence="3">
    <location>
        <begin position="401"/>
        <end position="424"/>
    </location>
</feature>
<feature type="domain" description="Lipoxygenase" evidence="4">
    <location>
        <begin position="821"/>
        <end position="1315"/>
    </location>
</feature>
<feature type="compositionally biased region" description="Polar residues" evidence="3">
    <location>
        <begin position="402"/>
        <end position="413"/>
    </location>
</feature>
<keyword evidence="2" id="KW-0560">Oxidoreductase</keyword>
<dbReference type="Gene3D" id="3.90.660.10">
    <property type="match status" value="1"/>
</dbReference>
<dbReference type="Gene3D" id="1.20.245.10">
    <property type="entry name" value="Lipoxygenase-1, Domain 5"/>
    <property type="match status" value="1"/>
</dbReference>
<dbReference type="SUPFAM" id="SSF48484">
    <property type="entry name" value="Lipoxigenase"/>
    <property type="match status" value="1"/>
</dbReference>
<comment type="caution">
    <text evidence="5">The sequence shown here is derived from an EMBL/GenBank/DDBJ whole genome shotgun (WGS) entry which is preliminary data.</text>
</comment>
<dbReference type="InterPro" id="IPR036188">
    <property type="entry name" value="FAD/NAD-bd_sf"/>
</dbReference>
<evidence type="ECO:0000313" key="5">
    <source>
        <dbReference type="EMBL" id="MBC3874462.1"/>
    </source>
</evidence>
<dbReference type="RefSeq" id="WP_186942455.1">
    <property type="nucleotide sequence ID" value="NZ_JACOGA010000011.1"/>
</dbReference>
<dbReference type="InterPro" id="IPR000907">
    <property type="entry name" value="LipOase"/>
</dbReference>
<evidence type="ECO:0000256" key="3">
    <source>
        <dbReference type="SAM" id="MobiDB-lite"/>
    </source>
</evidence>
<dbReference type="Gene3D" id="3.10.450.60">
    <property type="match status" value="1"/>
</dbReference>
<dbReference type="PANTHER" id="PTHR11771">
    <property type="entry name" value="LIPOXYGENASE"/>
    <property type="match status" value="1"/>
</dbReference>
<name>A0ABR6YD23_9BURK</name>
<sequence length="1329" mass="148523">MSFLSFKPTAAAVPAKAGTLRTAFSQWLLTNHGANYRANIQQQRTRAQAQRFKTEINASSPEHPSHFPLVGIIGGGFAGLFSGLILQSLGIECEVFESSERVGGRIRTWYSTHYHSDERNQHGLYGEIGGMRLPQFSADMLPVQQLALAVNTVLARNGREKEQVFWRKFYYSSPEQRLRFNNMPNAITNTPEYALNDLNFGERNGGDIPDFWVTPKQDANGNSYLPVNMVLDQVNGPFLAAFDQSFANGFELLMQFDQYSMWDYLTTQFRLGDMGEYYDPAMGPKNALLPWSIASYLETTNVGSGMYAVSFVEMVIAVYDWGGSKDPYRPSDPGVYMLTVDKGMQHFPDACRAVLDLEKGVHPKDGLIAQIQIGMLPSPETGTYIYNPPNLTQDAQPLPPTLAQSSVQTSTHIADTKLDRSREKRRVHLKHKAIELKHDKSLFDGHGGMRLKLQHHDEHGCAKTIDKAYPYVITTLPMGAYLNGADKLNLLNDVSFSKAQAIRECNYMSSFKAFLTFKTQFWTKVGERQEGGYGAASTDRPNRQIIYPSYAYDSKPGVLQVYCWAGDARKLGALGDKERVEECLKGIQYLYPDVDVYHEFAGYDDGRTTKTWFWDEHAGGGAFALFNPGQFKNLYPTLLTPEFDGCLNFAGECSSVHHGWIVGALDSAYNAVLNILQQAGATDKIQQMRATWGSFTSPDVEGDPATANQLQYAYLYNQVDREAAALAPNASTSIYGDSTYVFDGNVPAFIADYSKVPQSMKATDQDKQVLQMLNEQWDDNVAQRAKLPPVPVDMTNAVTMLEDIYYGNNFQTIPAPAFWLKDDDEFARQQLAGFMPNLLSSVNQSQLRDLLTTAGLAGNSTLSQLNIQYVADYRQYLQACTVIPSGYYLAQPIVFFTVSDQQELLPVAIQLEQGGEVFTPTMDNADNAWLLAKMQTNCAGQTLHDVGFHQLLTHQIAAMVSIALFSEEVFNPFTEPHSTTPFQQHPVFKLLSPHVSKTAEFQQTIYDSSYNPNAKGFPDSREVNGKPGVYNIGFIYDLIFSCGRIGNYQLQDKMYNDDGKFRFLDLAIPKDAQKRGVTNTPFSYAYVNDATLWYDAMNRFVGNFVDTYYPNGDSDVASDVQLQRFFSKLIPAFNYVDGVKQAQRFPASVTTAALLKEVLTMFVWQFSVQHTVINDGAYNQAAFVPNASTLMYAPPANKTSSQWTPADILACLPSQTYTYPEVGGMNFLDIQLNASVTGQGPYPETVFGRGVLEPSSDFLQDTYGFTDNALRNVVDQYYQDVRKIAQAIQLRQAKDIAKYFSLYPNSDAVPRTVVFNLITPINVMNTIQT</sequence>
<gene>
    <name evidence="5" type="ORF">H8K55_12755</name>
</gene>
<proteinExistence type="predicted"/>
<dbReference type="PROSITE" id="PS51393">
    <property type="entry name" value="LIPOXYGENASE_3"/>
    <property type="match status" value="1"/>
</dbReference>
<evidence type="ECO:0000256" key="1">
    <source>
        <dbReference type="ARBA" id="ARBA00022723"/>
    </source>
</evidence>
<dbReference type="Proteomes" id="UP000624279">
    <property type="component" value="Unassembled WGS sequence"/>
</dbReference>
<dbReference type="SUPFAM" id="SSF54373">
    <property type="entry name" value="FAD-linked reductases, C-terminal domain"/>
    <property type="match status" value="1"/>
</dbReference>
<protein>
    <submittedName>
        <fullName evidence="5">FAD-dependent oxidoreductase</fullName>
    </submittedName>
</protein>
<keyword evidence="6" id="KW-1185">Reference proteome</keyword>
<dbReference type="InterPro" id="IPR013819">
    <property type="entry name" value="LipOase_C"/>
</dbReference>
<dbReference type="Gene3D" id="1.10.10.1620">
    <property type="match status" value="1"/>
</dbReference>